<name>A0A167SQS2_9AGAM</name>
<dbReference type="InterPro" id="IPR032675">
    <property type="entry name" value="LRR_dom_sf"/>
</dbReference>
<evidence type="ECO:0000313" key="1">
    <source>
        <dbReference type="EMBL" id="KZP02149.1"/>
    </source>
</evidence>
<reference evidence="1" key="1">
    <citation type="journal article" date="2016" name="Mol. Biol. Evol.">
        <title>Comparative Genomics of Early-Diverging Mushroom-Forming Fungi Provides Insights into the Origins of Lignocellulose Decay Capabilities.</title>
        <authorList>
            <person name="Nagy L.G."/>
            <person name="Riley R."/>
            <person name="Tritt A."/>
            <person name="Adam C."/>
            <person name="Daum C."/>
            <person name="Floudas D."/>
            <person name="Sun H."/>
            <person name="Yadav J.S."/>
            <person name="Pangilinan J."/>
            <person name="Larsson K.H."/>
            <person name="Matsuura K."/>
            <person name="Barry K."/>
            <person name="Labutti K."/>
            <person name="Kuo R."/>
            <person name="Ohm R.A."/>
            <person name="Bhattacharya S.S."/>
            <person name="Shirouzu T."/>
            <person name="Yoshinaga Y."/>
            <person name="Martin F.M."/>
            <person name="Grigoriev I.V."/>
            <person name="Hibbett D.S."/>
        </authorList>
    </citation>
    <scope>NUCLEOTIDE SEQUENCE [LARGE SCALE GENOMIC DNA]</scope>
    <source>
        <strain evidence="1">CBS 109695</strain>
    </source>
</reference>
<dbReference type="Gene3D" id="3.80.10.10">
    <property type="entry name" value="Ribonuclease Inhibitor"/>
    <property type="match status" value="1"/>
</dbReference>
<proteinExistence type="predicted"/>
<accession>A0A167SQS2</accession>
<organism evidence="1">
    <name type="scientific">Athelia psychrophila</name>
    <dbReference type="NCBI Taxonomy" id="1759441"/>
    <lineage>
        <taxon>Eukaryota</taxon>
        <taxon>Fungi</taxon>
        <taxon>Dikarya</taxon>
        <taxon>Basidiomycota</taxon>
        <taxon>Agaricomycotina</taxon>
        <taxon>Agaricomycetes</taxon>
        <taxon>Agaricomycetidae</taxon>
        <taxon>Atheliales</taxon>
        <taxon>Atheliaceae</taxon>
        <taxon>Athelia</taxon>
    </lineage>
</organism>
<dbReference type="EMBL" id="KV418919">
    <property type="protein sequence ID" value="KZP02149.1"/>
    <property type="molecule type" value="Genomic_DNA"/>
</dbReference>
<dbReference type="AlphaFoldDB" id="A0A167SQS2"/>
<dbReference type="OrthoDB" id="2998253at2759"/>
<sequence length="442" mass="50708">MLHINNAKSISLERHILHNLNVPIFRIPDEVLAMIFKEGRRPRKHGHRFGVVLSHVSHRWRNVATTTPKLWTYLRLREQPHDENESPELLRELTRARAFLSRSRFCPVDIYIEGFEGVSPEFIQLIGEHVGHCRELCTREVGGDCLDQLLECFSSNPIPLLTSIDLSSNYVMELPRQIFPHGAPRLTTVQLDSIKIPDIHLHLAAFPSVTCLRFTGVYAVCNDSEAYSSFRDGLMALPSLHHLELQLHWFDVMPHHLPIVLPTIQFLHIDAADCRECFGPLISILHAASLTTLSLTALCTAALLVDFGGLELHLPALKHLILADGAIRTIEEFSIFAQTFPDIERLSAERMRDFYFSIVLDSCHTLQTIATSKFEQTDDTYNLHSVVRGFQEAGHPIRRLMLPETWFSETDAEDVLELRKIILMEKYYVDWPTPFEQEYFED</sequence>
<dbReference type="Gene3D" id="1.20.1280.50">
    <property type="match status" value="1"/>
</dbReference>
<protein>
    <submittedName>
        <fullName evidence="1">Uncharacterized protein</fullName>
    </submittedName>
</protein>
<dbReference type="SUPFAM" id="SSF52047">
    <property type="entry name" value="RNI-like"/>
    <property type="match status" value="1"/>
</dbReference>
<gene>
    <name evidence="1" type="ORF">FIBSPDRAFT_1056048</name>
</gene>